<accession>A0A4P7N8S6</accession>
<name>A0A4P7N8S6_PYROR</name>
<reference evidence="2 3" key="1">
    <citation type="journal article" date="2019" name="Mol. Biol. Evol.">
        <title>Blast fungal genomes show frequent chromosomal changes, gene gains and losses, and effector gene turnover.</title>
        <authorList>
            <person name="Gomez Luciano L.B."/>
            <person name="Jason Tsai I."/>
            <person name="Chuma I."/>
            <person name="Tosa Y."/>
            <person name="Chen Y.H."/>
            <person name="Li J.Y."/>
            <person name="Li M.Y."/>
            <person name="Jade Lu M.Y."/>
            <person name="Nakayashiki H."/>
            <person name="Li W.H."/>
        </authorList>
    </citation>
    <scope>NUCLEOTIDE SEQUENCE [LARGE SCALE GENOMIC DNA]</scope>
    <source>
        <strain evidence="2">MZ5-1-6</strain>
    </source>
</reference>
<proteinExistence type="predicted"/>
<dbReference type="AlphaFoldDB" id="A0A4P7N8S6"/>
<dbReference type="Proteomes" id="UP000294847">
    <property type="component" value="Chromosome 3"/>
</dbReference>
<evidence type="ECO:0000313" key="2">
    <source>
        <dbReference type="EMBL" id="QBZ59078.1"/>
    </source>
</evidence>
<sequence>NIEALSRGGEVTESAISEATKSDATSPLRIIKSYRNGSRHHQLLFWSRCQSKSHKNDSCLRPLLDGDKRIGALLHHRKDQRFYGARYT</sequence>
<feature type="compositionally biased region" description="Polar residues" evidence="1">
    <location>
        <begin position="14"/>
        <end position="23"/>
    </location>
</feature>
<feature type="non-terminal residue" evidence="2">
    <location>
        <position position="1"/>
    </location>
</feature>
<organism evidence="2 3">
    <name type="scientific">Pyricularia oryzae</name>
    <name type="common">Rice blast fungus</name>
    <name type="synonym">Magnaporthe oryzae</name>
    <dbReference type="NCBI Taxonomy" id="318829"/>
    <lineage>
        <taxon>Eukaryota</taxon>
        <taxon>Fungi</taxon>
        <taxon>Dikarya</taxon>
        <taxon>Ascomycota</taxon>
        <taxon>Pezizomycotina</taxon>
        <taxon>Sordariomycetes</taxon>
        <taxon>Sordariomycetidae</taxon>
        <taxon>Magnaporthales</taxon>
        <taxon>Pyriculariaceae</taxon>
        <taxon>Pyricularia</taxon>
    </lineage>
</organism>
<gene>
    <name evidence="2" type="ORF">PoMZ_04038</name>
</gene>
<evidence type="ECO:0000256" key="1">
    <source>
        <dbReference type="SAM" id="MobiDB-lite"/>
    </source>
</evidence>
<feature type="region of interest" description="Disordered" evidence="1">
    <location>
        <begin position="1"/>
        <end position="23"/>
    </location>
</feature>
<evidence type="ECO:0000313" key="3">
    <source>
        <dbReference type="Proteomes" id="UP000294847"/>
    </source>
</evidence>
<protein>
    <submittedName>
        <fullName evidence="2">Uncharacterized protein</fullName>
    </submittedName>
</protein>
<dbReference type="EMBL" id="CP034206">
    <property type="protein sequence ID" value="QBZ59078.1"/>
    <property type="molecule type" value="Genomic_DNA"/>
</dbReference>